<sequence length="102" mass="11972">MATIIEQIIAIDSDAQKRLDEAASYKDVCEREIEQTTRALTEQKRKVIDETLEKTQQEESKKAQQTQHEILRRHDEAVSDLVKRYESQKDAVIEDLFQRVIQ</sequence>
<dbReference type="EMBL" id="JACJKY010000009">
    <property type="protein sequence ID" value="MBM6920903.1"/>
    <property type="molecule type" value="Genomic_DNA"/>
</dbReference>
<reference evidence="1" key="2">
    <citation type="journal article" date="2021" name="Sci. Rep.">
        <title>The distribution of antibiotic resistance genes in chicken gut microbiota commensals.</title>
        <authorList>
            <person name="Juricova H."/>
            <person name="Matiasovicova J."/>
            <person name="Kubasova T."/>
            <person name="Cejkova D."/>
            <person name="Rychlik I."/>
        </authorList>
    </citation>
    <scope>NUCLEOTIDE SEQUENCE</scope>
    <source>
        <strain evidence="1">An559</strain>
    </source>
</reference>
<comment type="caution">
    <text evidence="1">The sequence shown here is derived from an EMBL/GenBank/DDBJ whole genome shotgun (WGS) entry which is preliminary data.</text>
</comment>
<gene>
    <name evidence="1" type="ORF">H6A12_07040</name>
</gene>
<proteinExistence type="predicted"/>
<dbReference type="AlphaFoldDB" id="A0A938X6N0"/>
<protein>
    <submittedName>
        <fullName evidence="1">Uncharacterized protein</fullName>
    </submittedName>
</protein>
<dbReference type="RefSeq" id="WP_204446319.1">
    <property type="nucleotide sequence ID" value="NZ_JACJKY010000009.1"/>
</dbReference>
<dbReference type="Proteomes" id="UP000774750">
    <property type="component" value="Unassembled WGS sequence"/>
</dbReference>
<keyword evidence="2" id="KW-1185">Reference proteome</keyword>
<evidence type="ECO:0000313" key="1">
    <source>
        <dbReference type="EMBL" id="MBM6920903.1"/>
    </source>
</evidence>
<organism evidence="1 2">
    <name type="scientific">Merdimmobilis hominis</name>
    <dbReference type="NCBI Taxonomy" id="2897707"/>
    <lineage>
        <taxon>Bacteria</taxon>
        <taxon>Bacillati</taxon>
        <taxon>Bacillota</taxon>
        <taxon>Clostridia</taxon>
        <taxon>Eubacteriales</taxon>
        <taxon>Oscillospiraceae</taxon>
        <taxon>Merdimmobilis</taxon>
    </lineage>
</organism>
<reference evidence="1" key="1">
    <citation type="submission" date="2020-08" db="EMBL/GenBank/DDBJ databases">
        <authorList>
            <person name="Cejkova D."/>
            <person name="Kubasova T."/>
            <person name="Jahodarova E."/>
            <person name="Rychlik I."/>
        </authorList>
    </citation>
    <scope>NUCLEOTIDE SEQUENCE</scope>
    <source>
        <strain evidence="1">An559</strain>
    </source>
</reference>
<evidence type="ECO:0000313" key="2">
    <source>
        <dbReference type="Proteomes" id="UP000774750"/>
    </source>
</evidence>
<name>A0A938X6N0_9FIRM</name>
<accession>A0A938X6N0</accession>